<proteinExistence type="predicted"/>
<dbReference type="EMBL" id="CM002293">
    <property type="protein sequence ID" value="ESW19346.1"/>
    <property type="molecule type" value="Genomic_DNA"/>
</dbReference>
<feature type="region of interest" description="Disordered" evidence="1">
    <location>
        <begin position="66"/>
        <end position="90"/>
    </location>
</feature>
<protein>
    <submittedName>
        <fullName evidence="2">Uncharacterized protein</fullName>
    </submittedName>
</protein>
<sequence>MDLASILRGMLAYVEAEEAAQNSKGDVKSYTNRGDGSQNITGSKNNSGEKAGDRTYYKFITYNYSSPAKKKTPPRNKTSNMPFDTNKSPHLNNSLIFYEDTPTFHGDSNGNIHQNLIFLKNNRGPPPQNKTCNPTRKSISFDVKNM</sequence>
<reference evidence="3" key="1">
    <citation type="journal article" date="2014" name="Nat. Genet.">
        <title>A reference genome for common bean and genome-wide analysis of dual domestications.</title>
        <authorList>
            <person name="Schmutz J."/>
            <person name="McClean P.E."/>
            <person name="Mamidi S."/>
            <person name="Wu G.A."/>
            <person name="Cannon S.B."/>
            <person name="Grimwood J."/>
            <person name="Jenkins J."/>
            <person name="Shu S."/>
            <person name="Song Q."/>
            <person name="Chavarro C."/>
            <person name="Torres-Torres M."/>
            <person name="Geffroy V."/>
            <person name="Moghaddam S.M."/>
            <person name="Gao D."/>
            <person name="Abernathy B."/>
            <person name="Barry K."/>
            <person name="Blair M."/>
            <person name="Brick M.A."/>
            <person name="Chovatia M."/>
            <person name="Gepts P."/>
            <person name="Goodstein D.M."/>
            <person name="Gonzales M."/>
            <person name="Hellsten U."/>
            <person name="Hyten D.L."/>
            <person name="Jia G."/>
            <person name="Kelly J.D."/>
            <person name="Kudrna D."/>
            <person name="Lee R."/>
            <person name="Richard M.M."/>
            <person name="Miklas P.N."/>
            <person name="Osorno J.M."/>
            <person name="Rodrigues J."/>
            <person name="Thareau V."/>
            <person name="Urrea C.A."/>
            <person name="Wang M."/>
            <person name="Yu Y."/>
            <person name="Zhang M."/>
            <person name="Wing R.A."/>
            <person name="Cregan P.B."/>
            <person name="Rokhsar D.S."/>
            <person name="Jackson S.A."/>
        </authorList>
    </citation>
    <scope>NUCLEOTIDE SEQUENCE [LARGE SCALE GENOMIC DNA]</scope>
    <source>
        <strain evidence="3">cv. G19833</strain>
    </source>
</reference>
<dbReference type="Proteomes" id="UP000000226">
    <property type="component" value="Chromosome 6"/>
</dbReference>
<feature type="compositionally biased region" description="Polar residues" evidence="1">
    <location>
        <begin position="21"/>
        <end position="48"/>
    </location>
</feature>
<name>V7BRZ4_PHAVU</name>
<dbReference type="Gramene" id="ESW19346">
    <property type="protein sequence ID" value="ESW19346"/>
    <property type="gene ID" value="PHAVU_006G116800g"/>
</dbReference>
<gene>
    <name evidence="2" type="ORF">PHAVU_006G116800g</name>
</gene>
<feature type="compositionally biased region" description="Polar residues" evidence="1">
    <location>
        <begin position="75"/>
        <end position="90"/>
    </location>
</feature>
<evidence type="ECO:0000256" key="1">
    <source>
        <dbReference type="SAM" id="MobiDB-lite"/>
    </source>
</evidence>
<feature type="region of interest" description="Disordered" evidence="1">
    <location>
        <begin position="123"/>
        <end position="146"/>
    </location>
</feature>
<evidence type="ECO:0000313" key="2">
    <source>
        <dbReference type="EMBL" id="ESW19346.1"/>
    </source>
</evidence>
<feature type="region of interest" description="Disordered" evidence="1">
    <location>
        <begin position="21"/>
        <end position="51"/>
    </location>
</feature>
<evidence type="ECO:0000313" key="3">
    <source>
        <dbReference type="Proteomes" id="UP000000226"/>
    </source>
</evidence>
<feature type="compositionally biased region" description="Polar residues" evidence="1">
    <location>
        <begin position="129"/>
        <end position="138"/>
    </location>
</feature>
<accession>V7BRZ4</accession>
<dbReference type="OrthoDB" id="1432731at2759"/>
<organism evidence="2 3">
    <name type="scientific">Phaseolus vulgaris</name>
    <name type="common">Kidney bean</name>
    <name type="synonym">French bean</name>
    <dbReference type="NCBI Taxonomy" id="3885"/>
    <lineage>
        <taxon>Eukaryota</taxon>
        <taxon>Viridiplantae</taxon>
        <taxon>Streptophyta</taxon>
        <taxon>Embryophyta</taxon>
        <taxon>Tracheophyta</taxon>
        <taxon>Spermatophyta</taxon>
        <taxon>Magnoliopsida</taxon>
        <taxon>eudicotyledons</taxon>
        <taxon>Gunneridae</taxon>
        <taxon>Pentapetalae</taxon>
        <taxon>rosids</taxon>
        <taxon>fabids</taxon>
        <taxon>Fabales</taxon>
        <taxon>Fabaceae</taxon>
        <taxon>Papilionoideae</taxon>
        <taxon>50 kb inversion clade</taxon>
        <taxon>NPAAA clade</taxon>
        <taxon>indigoferoid/millettioid clade</taxon>
        <taxon>Phaseoleae</taxon>
        <taxon>Phaseolus</taxon>
    </lineage>
</organism>
<dbReference type="AlphaFoldDB" id="V7BRZ4"/>
<keyword evidence="3" id="KW-1185">Reference proteome</keyword>